<protein>
    <submittedName>
        <fullName evidence="2">Uncharacterized protein</fullName>
    </submittedName>
</protein>
<feature type="region of interest" description="Disordered" evidence="1">
    <location>
        <begin position="1"/>
        <end position="44"/>
    </location>
</feature>
<accession>A0AA35Y955</accession>
<evidence type="ECO:0000313" key="3">
    <source>
        <dbReference type="Proteomes" id="UP001177003"/>
    </source>
</evidence>
<proteinExistence type="predicted"/>
<dbReference type="Proteomes" id="UP001177003">
    <property type="component" value="Chromosome 1"/>
</dbReference>
<evidence type="ECO:0000313" key="2">
    <source>
        <dbReference type="EMBL" id="CAI9269760.1"/>
    </source>
</evidence>
<reference evidence="2" key="1">
    <citation type="submission" date="2023-04" db="EMBL/GenBank/DDBJ databases">
        <authorList>
            <person name="Vijverberg K."/>
            <person name="Xiong W."/>
            <person name="Schranz E."/>
        </authorList>
    </citation>
    <scope>NUCLEOTIDE SEQUENCE</scope>
</reference>
<sequence>MTKERELTHNFRGGDVFQNDEEDTTHTSEPPALETSIKVSSPQSSFIPESDIFETIMKEPFLNLTTPPPPPFNPPKLSMTTSPPTASISIPSIPLLPKMSSIETCMPQISIPLSTPIFSESTIPSTSAVTNPPKVPIIKSVLEAIRTSCILGNPYDVGPNANIGMSLEPTSSHVPPLHEDVDILFGDDQKPIDDFVFEPFTVKIDSEDDDAPMTKGQFKQLSEKLDSILEHSSAFSSTKWENLLPTHMEMVEMLALTNDKVLEETTKTTQASKKITEAMEKVNKSIQEVQEFITDLRTSSDKNVPDVNKLIEGFQTCLQAEKKLSQASNSKFNLTMLIFIHHSPKEFSYYKEKILVKAHNFEINQILMRIVESKVVGQILSEKLKPVFEKLNEIHNVMRRKRSPQQRGNMREKRDAEDAEAKNSEMILENKKALFPAWTFELNRKLFSFYLKHAKPQYDSWRLKRIVGMKTGLPFQTKDFLNIQFKGFRGHNHILHEFTLVELPFVNLYDWISLFHIVAKDLKKYEPNYEHLMKMIKCNIMELAKMNVEIASVLKRKPILKPFDQPQNIANLRGGLIDKEYWKIVYKKKGGEEI</sequence>
<feature type="region of interest" description="Disordered" evidence="1">
    <location>
        <begin position="398"/>
        <end position="422"/>
    </location>
</feature>
<evidence type="ECO:0000256" key="1">
    <source>
        <dbReference type="SAM" id="MobiDB-lite"/>
    </source>
</evidence>
<organism evidence="2 3">
    <name type="scientific">Lactuca saligna</name>
    <name type="common">Willowleaf lettuce</name>
    <dbReference type="NCBI Taxonomy" id="75948"/>
    <lineage>
        <taxon>Eukaryota</taxon>
        <taxon>Viridiplantae</taxon>
        <taxon>Streptophyta</taxon>
        <taxon>Embryophyta</taxon>
        <taxon>Tracheophyta</taxon>
        <taxon>Spermatophyta</taxon>
        <taxon>Magnoliopsida</taxon>
        <taxon>eudicotyledons</taxon>
        <taxon>Gunneridae</taxon>
        <taxon>Pentapetalae</taxon>
        <taxon>asterids</taxon>
        <taxon>campanulids</taxon>
        <taxon>Asterales</taxon>
        <taxon>Asteraceae</taxon>
        <taxon>Cichorioideae</taxon>
        <taxon>Cichorieae</taxon>
        <taxon>Lactucinae</taxon>
        <taxon>Lactuca</taxon>
    </lineage>
</organism>
<feature type="compositionally biased region" description="Basic and acidic residues" evidence="1">
    <location>
        <begin position="409"/>
        <end position="422"/>
    </location>
</feature>
<dbReference type="AlphaFoldDB" id="A0AA35Y955"/>
<keyword evidence="3" id="KW-1185">Reference proteome</keyword>
<gene>
    <name evidence="2" type="ORF">LSALG_LOCUS10114</name>
</gene>
<dbReference type="EMBL" id="OX465077">
    <property type="protein sequence ID" value="CAI9269760.1"/>
    <property type="molecule type" value="Genomic_DNA"/>
</dbReference>
<name>A0AA35Y955_LACSI</name>